<dbReference type="Gene3D" id="3.60.21.70">
    <property type="entry name" value="PhoD-like phosphatase"/>
    <property type="match status" value="1"/>
</dbReference>
<dbReference type="Pfam" id="PF16655">
    <property type="entry name" value="PhoD_N"/>
    <property type="match status" value="1"/>
</dbReference>
<evidence type="ECO:0000259" key="3">
    <source>
        <dbReference type="Pfam" id="PF16655"/>
    </source>
</evidence>
<keyword evidence="1" id="KW-0732">Signal</keyword>
<dbReference type="InterPro" id="IPR018946">
    <property type="entry name" value="PhoD-like_MPP"/>
</dbReference>
<dbReference type="InterPro" id="IPR038607">
    <property type="entry name" value="PhoD-like_sf"/>
</dbReference>
<evidence type="ECO:0000313" key="4">
    <source>
        <dbReference type="EMBL" id="QDU93080.1"/>
    </source>
</evidence>
<feature type="domain" description="Phospholipase D N-terminal" evidence="3">
    <location>
        <begin position="38"/>
        <end position="157"/>
    </location>
</feature>
<dbReference type="AlphaFoldDB" id="A0A518DML5"/>
<feature type="chain" id="PRO_5022240278" evidence="1">
    <location>
        <begin position="33"/>
        <end position="486"/>
    </location>
</feature>
<dbReference type="InterPro" id="IPR032093">
    <property type="entry name" value="PhoD_N"/>
</dbReference>
<dbReference type="RefSeq" id="WP_197442993.1">
    <property type="nucleotide sequence ID" value="NZ_CP036433.1"/>
</dbReference>
<dbReference type="InterPro" id="IPR029052">
    <property type="entry name" value="Metallo-depent_PP-like"/>
</dbReference>
<gene>
    <name evidence="4" type="ORF">Pla8534_08590</name>
</gene>
<feature type="domain" description="PhoD-like phosphatase metallophosphatase" evidence="2">
    <location>
        <begin position="178"/>
        <end position="461"/>
    </location>
</feature>
<evidence type="ECO:0000313" key="5">
    <source>
        <dbReference type="Proteomes" id="UP000317648"/>
    </source>
</evidence>
<dbReference type="PANTHER" id="PTHR43606">
    <property type="entry name" value="PHOSPHATASE, PUTATIVE (AFU_ORTHOLOGUE AFUA_6G08710)-RELATED"/>
    <property type="match status" value="1"/>
</dbReference>
<accession>A0A518DML5</accession>
<dbReference type="KEGG" id="lcre:Pla8534_08590"/>
<sequence length="486" mass="54683" precursor="true">MMLQQFDRFSPPLLSGALLALAVALTVPSASAAEMAMGFRVGEVTQDSAIIWTRVTRHAERNQTGYREPVKRAARVDAYTPSTVKVEDREGATPGAVGQVRVLYSVHADRSEPQATAWETVAAEQDFVHQFPLQGLQSGTRYYLQVEARDTATAPVSATALGSFGTPAAAQVWQDVQFGVITGQSYWDLDHKDGFHIYPAMQAMNLDFLVPTGDTVYLDSEEPRARTIDLARYHWHRMYSLPRHVALHRDTPGYWEVDDHDTWCNDCWPTLKAPWMNPLTFTEGFDVYREQNPLGKAAYRTFRWGKGLQVWIVEGRLYRSPNTMPDGPEKTIWGKEQLAWLQETIAASDADFRVLISPTPIVGPDRDKGKNDNHANDAFAYEGNRFREWTKGLKNFYTCCGDRHWQYMSVDPASGLREFSCGPASNEHAGGNPEQPDWQPFLRVKGGYLTVAVTKEQGQPQIVFRHHDVHGKVVHEYVDAKAPKGP</sequence>
<dbReference type="Pfam" id="PF09423">
    <property type="entry name" value="PhoD"/>
    <property type="match status" value="1"/>
</dbReference>
<organism evidence="4 5">
    <name type="scientific">Lignipirellula cremea</name>
    <dbReference type="NCBI Taxonomy" id="2528010"/>
    <lineage>
        <taxon>Bacteria</taxon>
        <taxon>Pseudomonadati</taxon>
        <taxon>Planctomycetota</taxon>
        <taxon>Planctomycetia</taxon>
        <taxon>Pirellulales</taxon>
        <taxon>Pirellulaceae</taxon>
        <taxon>Lignipirellula</taxon>
    </lineage>
</organism>
<evidence type="ECO:0000259" key="2">
    <source>
        <dbReference type="Pfam" id="PF09423"/>
    </source>
</evidence>
<protein>
    <submittedName>
        <fullName evidence="4">PhoD-like phosphatase</fullName>
    </submittedName>
</protein>
<reference evidence="4 5" key="1">
    <citation type="submission" date="2019-02" db="EMBL/GenBank/DDBJ databases">
        <title>Deep-cultivation of Planctomycetes and their phenomic and genomic characterization uncovers novel biology.</title>
        <authorList>
            <person name="Wiegand S."/>
            <person name="Jogler M."/>
            <person name="Boedeker C."/>
            <person name="Pinto D."/>
            <person name="Vollmers J."/>
            <person name="Rivas-Marin E."/>
            <person name="Kohn T."/>
            <person name="Peeters S.H."/>
            <person name="Heuer A."/>
            <person name="Rast P."/>
            <person name="Oberbeckmann S."/>
            <person name="Bunk B."/>
            <person name="Jeske O."/>
            <person name="Meyerdierks A."/>
            <person name="Storesund J.E."/>
            <person name="Kallscheuer N."/>
            <person name="Luecker S."/>
            <person name="Lage O.M."/>
            <person name="Pohl T."/>
            <person name="Merkel B.J."/>
            <person name="Hornburger P."/>
            <person name="Mueller R.-W."/>
            <person name="Bruemmer F."/>
            <person name="Labrenz M."/>
            <person name="Spormann A.M."/>
            <person name="Op den Camp H."/>
            <person name="Overmann J."/>
            <person name="Amann R."/>
            <person name="Jetten M.S.M."/>
            <person name="Mascher T."/>
            <person name="Medema M.H."/>
            <person name="Devos D.P."/>
            <person name="Kaster A.-K."/>
            <person name="Ovreas L."/>
            <person name="Rohde M."/>
            <person name="Galperin M.Y."/>
            <person name="Jogler C."/>
        </authorList>
    </citation>
    <scope>NUCLEOTIDE SEQUENCE [LARGE SCALE GENOMIC DNA]</scope>
    <source>
        <strain evidence="4 5">Pla85_3_4</strain>
    </source>
</reference>
<keyword evidence="5" id="KW-1185">Reference proteome</keyword>
<dbReference type="EMBL" id="CP036433">
    <property type="protein sequence ID" value="QDU93080.1"/>
    <property type="molecule type" value="Genomic_DNA"/>
</dbReference>
<feature type="signal peptide" evidence="1">
    <location>
        <begin position="1"/>
        <end position="32"/>
    </location>
</feature>
<dbReference type="Proteomes" id="UP000317648">
    <property type="component" value="Chromosome"/>
</dbReference>
<name>A0A518DML5_9BACT</name>
<dbReference type="PANTHER" id="PTHR43606:SF1">
    <property type="entry name" value="PHOD-LIKE PHOSPHATASE METALLOPHOSPHATASE DOMAIN-CONTAINING PROTEIN"/>
    <property type="match status" value="1"/>
</dbReference>
<dbReference type="SUPFAM" id="SSF56300">
    <property type="entry name" value="Metallo-dependent phosphatases"/>
    <property type="match status" value="1"/>
</dbReference>
<evidence type="ECO:0000256" key="1">
    <source>
        <dbReference type="SAM" id="SignalP"/>
    </source>
</evidence>
<proteinExistence type="predicted"/>
<dbReference type="InterPro" id="IPR052900">
    <property type="entry name" value="Phospholipid_Metab_Enz"/>
</dbReference>
<dbReference type="Gene3D" id="2.60.40.380">
    <property type="entry name" value="Purple acid phosphatase-like, N-terminal"/>
    <property type="match status" value="1"/>
</dbReference>